<evidence type="ECO:0000313" key="2">
    <source>
        <dbReference type="Proteomes" id="UP000191897"/>
    </source>
</evidence>
<name>A0A1S7SDI5_AGRTU</name>
<organism evidence="1 2">
    <name type="scientific">Agrobacterium tumefaciens str. Kerr 14</name>
    <dbReference type="NCBI Taxonomy" id="1183424"/>
    <lineage>
        <taxon>Bacteria</taxon>
        <taxon>Pseudomonadati</taxon>
        <taxon>Pseudomonadota</taxon>
        <taxon>Alphaproteobacteria</taxon>
        <taxon>Hyphomicrobiales</taxon>
        <taxon>Rhizobiaceae</taxon>
        <taxon>Rhizobium/Agrobacterium group</taxon>
        <taxon>Agrobacterium</taxon>
        <taxon>Agrobacterium tumefaciens complex</taxon>
    </lineage>
</organism>
<reference evidence="1 2" key="1">
    <citation type="submission" date="2016-01" db="EMBL/GenBank/DDBJ databases">
        <authorList>
            <person name="Oliw E.H."/>
        </authorList>
    </citation>
    <scope>NUCLEOTIDE SEQUENCE [LARGE SCALE GENOMIC DNA]</scope>
    <source>
        <strain evidence="1 2">Kerr 14</strain>
    </source>
</reference>
<dbReference type="Proteomes" id="UP000191897">
    <property type="component" value="Unassembled WGS sequence"/>
</dbReference>
<proteinExistence type="predicted"/>
<dbReference type="AlphaFoldDB" id="A0A1S7SDI5"/>
<dbReference type="EMBL" id="FBWC01000041">
    <property type="protein sequence ID" value="CUX67171.1"/>
    <property type="molecule type" value="Genomic_DNA"/>
</dbReference>
<protein>
    <submittedName>
        <fullName evidence="1">Uncharacterized protein</fullName>
    </submittedName>
</protein>
<sequence>MTAVLTDSEPLRNQVIDFTELYRRIWARQRDYRSRRAELTRQTKARWKCKARHGPFTDRGMHIN</sequence>
<accession>A0A1S7SDI5</accession>
<gene>
    <name evidence="1" type="ORF">AGR4C_pb20070</name>
</gene>
<evidence type="ECO:0000313" key="1">
    <source>
        <dbReference type="EMBL" id="CUX67171.1"/>
    </source>
</evidence>